<dbReference type="Proteomes" id="UP000234271">
    <property type="component" value="Chromosome"/>
</dbReference>
<feature type="transmembrane region" description="Helical" evidence="6">
    <location>
        <begin position="382"/>
        <end position="400"/>
    </location>
</feature>
<reference evidence="8" key="1">
    <citation type="submission" date="2016-12" db="EMBL/GenBank/DDBJ databases">
        <title>Complete Genome Sequence of Beggiatoa leptomitiformis D-401.</title>
        <authorList>
            <person name="Fomenkov A."/>
            <person name="Vincze T."/>
            <person name="Grabovich M."/>
            <person name="Anton B.P."/>
            <person name="Dubinina G."/>
            <person name="Orlova M."/>
            <person name="Belousova E."/>
            <person name="Roberts R.J."/>
        </authorList>
    </citation>
    <scope>NUCLEOTIDE SEQUENCE [LARGE SCALE GENOMIC DNA]</scope>
    <source>
        <strain evidence="8">D-401</strain>
    </source>
</reference>
<organism evidence="7 8">
    <name type="scientific">Beggiatoa leptomitoformis</name>
    <dbReference type="NCBI Taxonomy" id="288004"/>
    <lineage>
        <taxon>Bacteria</taxon>
        <taxon>Pseudomonadati</taxon>
        <taxon>Pseudomonadota</taxon>
        <taxon>Gammaproteobacteria</taxon>
        <taxon>Thiotrichales</taxon>
        <taxon>Thiotrichaceae</taxon>
        <taxon>Beggiatoa</taxon>
    </lineage>
</organism>
<sequence>MSLAFVPVYIHFLGIEAYGLIGFFTTLIAMFALLDMGLSATLNREIAKLSVQTESAQKTRDLVLTITTIYWLIGIVIGCIIALSASFISTHWLKSVSLNTQTIEHAIMMMAFIVLFQWMQGIYASGLIGLQKSVFLNGVVIIVATLRGGGAVLVLWLISPTLQAFFAWQLIVTVLHTLILATGLWRYLPVAQSARFQFSILKDIWRFMVGMNAITLVSLVLTQLDKIILSKILTLEAFGYYSLASMIAASLYRAISPIAAAVFPRFNQLITINKELELKRLYHKSSQLIATIIFPLAIGIAFFSYEILWLWTHNQQMAEQSYLLVSLLIIGAMFNGMMNIPYMLQLAYGWTTFSFYMNFLAILVLTPALLIGVPYYGALGAAAIWLSINVGYVLVGIQFMHKRLLPTEKWQWYIYDMLIPLSTACIVTSIAKFFNYTGTSIFLQLLALISIFSLVFFCVIMSTSYIRSDLFKILNKLRFRLLVKN</sequence>
<protein>
    <submittedName>
        <fullName evidence="7">Oligosaccharide flippase family protein</fullName>
    </submittedName>
</protein>
<feature type="transmembrane region" description="Helical" evidence="6">
    <location>
        <begin position="20"/>
        <end position="42"/>
    </location>
</feature>
<feature type="transmembrane region" description="Helical" evidence="6">
    <location>
        <begin position="244"/>
        <end position="267"/>
    </location>
</feature>
<name>A0A2N9YEP2_9GAMM</name>
<feature type="transmembrane region" description="Helical" evidence="6">
    <location>
        <begin position="288"/>
        <end position="311"/>
    </location>
</feature>
<feature type="transmembrane region" description="Helical" evidence="6">
    <location>
        <begin position="165"/>
        <end position="185"/>
    </location>
</feature>
<feature type="transmembrane region" description="Helical" evidence="6">
    <location>
        <begin position="441"/>
        <end position="466"/>
    </location>
</feature>
<keyword evidence="4 6" id="KW-1133">Transmembrane helix</keyword>
<evidence type="ECO:0000256" key="6">
    <source>
        <dbReference type="SAM" id="Phobius"/>
    </source>
</evidence>
<keyword evidence="8" id="KW-1185">Reference proteome</keyword>
<dbReference type="GO" id="GO:0005886">
    <property type="term" value="C:plasma membrane"/>
    <property type="evidence" value="ECO:0007669"/>
    <property type="project" value="UniProtKB-SubCell"/>
</dbReference>
<evidence type="ECO:0000256" key="3">
    <source>
        <dbReference type="ARBA" id="ARBA00022692"/>
    </source>
</evidence>
<evidence type="ECO:0000256" key="5">
    <source>
        <dbReference type="ARBA" id="ARBA00023136"/>
    </source>
</evidence>
<proteinExistence type="predicted"/>
<feature type="transmembrane region" description="Helical" evidence="6">
    <location>
        <begin position="356"/>
        <end position="376"/>
    </location>
</feature>
<dbReference type="PANTHER" id="PTHR30250:SF26">
    <property type="entry name" value="PSMA PROTEIN"/>
    <property type="match status" value="1"/>
</dbReference>
<dbReference type="PRINTS" id="PR00173">
    <property type="entry name" value="EDTRNSPORT"/>
</dbReference>
<feature type="transmembrane region" description="Helical" evidence="6">
    <location>
        <begin position="135"/>
        <end position="159"/>
    </location>
</feature>
<dbReference type="AlphaFoldDB" id="A0A2N9YEP2"/>
<evidence type="ECO:0000313" key="7">
    <source>
        <dbReference type="EMBL" id="AUI68940.2"/>
    </source>
</evidence>
<feature type="transmembrane region" description="Helical" evidence="6">
    <location>
        <begin position="107"/>
        <end position="128"/>
    </location>
</feature>
<evidence type="ECO:0000256" key="2">
    <source>
        <dbReference type="ARBA" id="ARBA00022475"/>
    </source>
</evidence>
<dbReference type="KEGG" id="blep:AL038_14590"/>
<evidence type="ECO:0000313" key="8">
    <source>
        <dbReference type="Proteomes" id="UP000234271"/>
    </source>
</evidence>
<dbReference type="STRING" id="288004.AL038_14590"/>
<dbReference type="InterPro" id="IPR050833">
    <property type="entry name" value="Poly_Biosynth_Transport"/>
</dbReference>
<dbReference type="Pfam" id="PF13440">
    <property type="entry name" value="Polysacc_synt_3"/>
    <property type="match status" value="1"/>
</dbReference>
<feature type="transmembrane region" description="Helical" evidence="6">
    <location>
        <begin position="323"/>
        <end position="344"/>
    </location>
</feature>
<comment type="subcellular location">
    <subcellularLocation>
        <location evidence="1">Cell membrane</location>
        <topology evidence="1">Multi-pass membrane protein</topology>
    </subcellularLocation>
</comment>
<accession>A0A2N9YEP2</accession>
<dbReference type="EMBL" id="CP018889">
    <property type="protein sequence ID" value="AUI68940.2"/>
    <property type="molecule type" value="Genomic_DNA"/>
</dbReference>
<dbReference type="PANTHER" id="PTHR30250">
    <property type="entry name" value="PST FAMILY PREDICTED COLANIC ACID TRANSPORTER"/>
    <property type="match status" value="1"/>
</dbReference>
<keyword evidence="5 6" id="KW-0472">Membrane</keyword>
<gene>
    <name evidence="7" type="ORF">BLE401_09660</name>
</gene>
<evidence type="ECO:0000256" key="4">
    <source>
        <dbReference type="ARBA" id="ARBA00022989"/>
    </source>
</evidence>
<feature type="transmembrane region" description="Helical" evidence="6">
    <location>
        <begin position="62"/>
        <end position="87"/>
    </location>
</feature>
<feature type="transmembrane region" description="Helical" evidence="6">
    <location>
        <begin position="412"/>
        <end position="435"/>
    </location>
</feature>
<keyword evidence="2" id="KW-1003">Cell membrane</keyword>
<dbReference type="OrthoDB" id="653189at2"/>
<keyword evidence="3 6" id="KW-0812">Transmembrane</keyword>
<evidence type="ECO:0000256" key="1">
    <source>
        <dbReference type="ARBA" id="ARBA00004651"/>
    </source>
</evidence>